<feature type="compositionally biased region" description="Basic and acidic residues" evidence="5">
    <location>
        <begin position="187"/>
        <end position="201"/>
    </location>
</feature>
<dbReference type="InterPro" id="IPR014284">
    <property type="entry name" value="RNA_pol_sigma-70_dom"/>
</dbReference>
<feature type="domain" description="RNA polymerase sigma factor 70 region 4 type 2" evidence="7">
    <location>
        <begin position="118"/>
        <end position="168"/>
    </location>
</feature>
<dbReference type="GO" id="GO:0006352">
    <property type="term" value="P:DNA-templated transcription initiation"/>
    <property type="evidence" value="ECO:0007669"/>
    <property type="project" value="InterPro"/>
</dbReference>
<comment type="caution">
    <text evidence="8">The sequence shown here is derived from an EMBL/GenBank/DDBJ whole genome shotgun (WGS) entry which is preliminary data.</text>
</comment>
<dbReference type="Gene3D" id="1.10.1740.10">
    <property type="match status" value="1"/>
</dbReference>
<dbReference type="GO" id="GO:0003677">
    <property type="term" value="F:DNA binding"/>
    <property type="evidence" value="ECO:0007669"/>
    <property type="project" value="InterPro"/>
</dbReference>
<dbReference type="GO" id="GO:0016987">
    <property type="term" value="F:sigma factor activity"/>
    <property type="evidence" value="ECO:0007669"/>
    <property type="project" value="UniProtKB-KW"/>
</dbReference>
<comment type="similarity">
    <text evidence="1">Belongs to the sigma-70 factor family. ECF subfamily.</text>
</comment>
<dbReference type="Proteomes" id="UP000481852">
    <property type="component" value="Unassembled WGS sequence"/>
</dbReference>
<dbReference type="Pfam" id="PF08281">
    <property type="entry name" value="Sigma70_r4_2"/>
    <property type="match status" value="1"/>
</dbReference>
<dbReference type="PANTHER" id="PTHR43133:SF51">
    <property type="entry name" value="RNA POLYMERASE SIGMA FACTOR"/>
    <property type="match status" value="1"/>
</dbReference>
<dbReference type="InterPro" id="IPR039425">
    <property type="entry name" value="RNA_pol_sigma-70-like"/>
</dbReference>
<dbReference type="NCBIfam" id="TIGR02937">
    <property type="entry name" value="sigma70-ECF"/>
    <property type="match status" value="1"/>
</dbReference>
<accession>A0A6L5X8A3</accession>
<gene>
    <name evidence="8" type="ORF">FYJ35_12385</name>
</gene>
<keyword evidence="3" id="KW-0731">Sigma factor</keyword>
<dbReference type="InterPro" id="IPR007627">
    <property type="entry name" value="RNA_pol_sigma70_r2"/>
</dbReference>
<dbReference type="InterPro" id="IPR036388">
    <property type="entry name" value="WH-like_DNA-bd_sf"/>
</dbReference>
<proteinExistence type="inferred from homology"/>
<evidence type="ECO:0000256" key="1">
    <source>
        <dbReference type="ARBA" id="ARBA00010641"/>
    </source>
</evidence>
<dbReference type="CDD" id="cd06171">
    <property type="entry name" value="Sigma70_r4"/>
    <property type="match status" value="1"/>
</dbReference>
<dbReference type="SUPFAM" id="SSF88946">
    <property type="entry name" value="Sigma2 domain of RNA polymerase sigma factors"/>
    <property type="match status" value="1"/>
</dbReference>
<dbReference type="PANTHER" id="PTHR43133">
    <property type="entry name" value="RNA POLYMERASE ECF-TYPE SIGMA FACTO"/>
    <property type="match status" value="1"/>
</dbReference>
<evidence type="ECO:0000256" key="2">
    <source>
        <dbReference type="ARBA" id="ARBA00023015"/>
    </source>
</evidence>
<dbReference type="InterPro" id="IPR013325">
    <property type="entry name" value="RNA_pol_sigma_r2"/>
</dbReference>
<keyword evidence="2" id="KW-0805">Transcription regulation</keyword>
<dbReference type="InterPro" id="IPR013249">
    <property type="entry name" value="RNA_pol_sigma70_r4_t2"/>
</dbReference>
<evidence type="ECO:0000313" key="8">
    <source>
        <dbReference type="EMBL" id="MSS15817.1"/>
    </source>
</evidence>
<evidence type="ECO:0000256" key="3">
    <source>
        <dbReference type="ARBA" id="ARBA00023082"/>
    </source>
</evidence>
<evidence type="ECO:0000259" key="6">
    <source>
        <dbReference type="Pfam" id="PF04542"/>
    </source>
</evidence>
<evidence type="ECO:0000256" key="5">
    <source>
        <dbReference type="SAM" id="MobiDB-lite"/>
    </source>
</evidence>
<keyword evidence="9" id="KW-1185">Reference proteome</keyword>
<dbReference type="EMBL" id="VULZ01000015">
    <property type="protein sequence ID" value="MSS15817.1"/>
    <property type="molecule type" value="Genomic_DNA"/>
</dbReference>
<keyword evidence="4" id="KW-0804">Transcription</keyword>
<protein>
    <submittedName>
        <fullName evidence="8">Sigma-70 family RNA polymerase sigma factor</fullName>
    </submittedName>
</protein>
<evidence type="ECO:0000259" key="7">
    <source>
        <dbReference type="Pfam" id="PF08281"/>
    </source>
</evidence>
<dbReference type="InterPro" id="IPR013324">
    <property type="entry name" value="RNA_pol_sigma_r3/r4-like"/>
</dbReference>
<dbReference type="Gene3D" id="1.10.10.10">
    <property type="entry name" value="Winged helix-like DNA-binding domain superfamily/Winged helix DNA-binding domain"/>
    <property type="match status" value="1"/>
</dbReference>
<evidence type="ECO:0000256" key="4">
    <source>
        <dbReference type="ARBA" id="ARBA00023163"/>
    </source>
</evidence>
<feature type="domain" description="RNA polymerase sigma-70 region 2" evidence="6">
    <location>
        <begin position="29"/>
        <end position="96"/>
    </location>
</feature>
<dbReference type="AlphaFoldDB" id="A0A6L5X8A3"/>
<name>A0A6L5X8A3_9FIRM</name>
<sequence length="219" mass="25243">MKQEDNVQTDQTDLTRRAIEGDADAFIDLIQENTGLLYKTARSILENEADICDAVQDTILQCYTHIGTLRQADYFRAWMIRILINNCYQSMRSGNRMKVGQEFPETPVYDVHPSEHSEFEEMLMMVSPRYRSVLVLFYADEFSTREISEILKISENTVKARLRRARAQIRRKLSDEKGQEWNAGDPNRSEDQRCSSVKDEGSGSSTGSLHGRLCTYPDR</sequence>
<dbReference type="SUPFAM" id="SSF88659">
    <property type="entry name" value="Sigma3 and sigma4 domains of RNA polymerase sigma factors"/>
    <property type="match status" value="1"/>
</dbReference>
<organism evidence="8 9">
    <name type="scientific">Porcincola intestinalis</name>
    <dbReference type="NCBI Taxonomy" id="2606632"/>
    <lineage>
        <taxon>Bacteria</taxon>
        <taxon>Bacillati</taxon>
        <taxon>Bacillota</taxon>
        <taxon>Clostridia</taxon>
        <taxon>Lachnospirales</taxon>
        <taxon>Lachnospiraceae</taxon>
        <taxon>Porcincola</taxon>
    </lineage>
</organism>
<feature type="region of interest" description="Disordered" evidence="5">
    <location>
        <begin position="175"/>
        <end position="219"/>
    </location>
</feature>
<dbReference type="Pfam" id="PF04542">
    <property type="entry name" value="Sigma70_r2"/>
    <property type="match status" value="1"/>
</dbReference>
<evidence type="ECO:0000313" key="9">
    <source>
        <dbReference type="Proteomes" id="UP000481852"/>
    </source>
</evidence>
<reference evidence="8 9" key="1">
    <citation type="submission" date="2019-08" db="EMBL/GenBank/DDBJ databases">
        <title>In-depth cultivation of the pig gut microbiome towards novel bacterial diversity and tailored functional studies.</title>
        <authorList>
            <person name="Wylensek D."/>
            <person name="Hitch T.C.A."/>
            <person name="Clavel T."/>
        </authorList>
    </citation>
    <scope>NUCLEOTIDE SEQUENCE [LARGE SCALE GENOMIC DNA]</scope>
    <source>
        <strain evidence="8 9">Oil+RF-744-WCA-WT-11</strain>
    </source>
</reference>